<feature type="region of interest" description="Disordered" evidence="1">
    <location>
        <begin position="15"/>
        <end position="42"/>
    </location>
</feature>
<evidence type="ECO:0000313" key="2">
    <source>
        <dbReference type="EMBL" id="KAL0373916.1"/>
    </source>
</evidence>
<sequence>MGQLPTMFRWPNLIGREGAPWRGEPHGGSPPENCRPMVEKQQCDRRRSGEAPYFDGSLAMVFGQVTWVFWSSC</sequence>
<evidence type="ECO:0000256" key="1">
    <source>
        <dbReference type="SAM" id="MobiDB-lite"/>
    </source>
</evidence>
<reference evidence="2" key="2">
    <citation type="journal article" date="2024" name="Plant">
        <title>Genomic evolution and insights into agronomic trait innovations of Sesamum species.</title>
        <authorList>
            <person name="Miao H."/>
            <person name="Wang L."/>
            <person name="Qu L."/>
            <person name="Liu H."/>
            <person name="Sun Y."/>
            <person name="Le M."/>
            <person name="Wang Q."/>
            <person name="Wei S."/>
            <person name="Zheng Y."/>
            <person name="Lin W."/>
            <person name="Duan Y."/>
            <person name="Cao H."/>
            <person name="Xiong S."/>
            <person name="Wang X."/>
            <person name="Wei L."/>
            <person name="Li C."/>
            <person name="Ma Q."/>
            <person name="Ju M."/>
            <person name="Zhao R."/>
            <person name="Li G."/>
            <person name="Mu C."/>
            <person name="Tian Q."/>
            <person name="Mei H."/>
            <person name="Zhang T."/>
            <person name="Gao T."/>
            <person name="Zhang H."/>
        </authorList>
    </citation>
    <scope>NUCLEOTIDE SEQUENCE</scope>
    <source>
        <strain evidence="2">G02</strain>
    </source>
</reference>
<dbReference type="AlphaFoldDB" id="A0AAW2R2P3"/>
<dbReference type="EMBL" id="JACGWJ010000014">
    <property type="protein sequence ID" value="KAL0373916.1"/>
    <property type="molecule type" value="Genomic_DNA"/>
</dbReference>
<accession>A0AAW2R2P3</accession>
<organism evidence="2">
    <name type="scientific">Sesamum radiatum</name>
    <name type="common">Black benniseed</name>
    <dbReference type="NCBI Taxonomy" id="300843"/>
    <lineage>
        <taxon>Eukaryota</taxon>
        <taxon>Viridiplantae</taxon>
        <taxon>Streptophyta</taxon>
        <taxon>Embryophyta</taxon>
        <taxon>Tracheophyta</taxon>
        <taxon>Spermatophyta</taxon>
        <taxon>Magnoliopsida</taxon>
        <taxon>eudicotyledons</taxon>
        <taxon>Gunneridae</taxon>
        <taxon>Pentapetalae</taxon>
        <taxon>asterids</taxon>
        <taxon>lamiids</taxon>
        <taxon>Lamiales</taxon>
        <taxon>Pedaliaceae</taxon>
        <taxon>Sesamum</taxon>
    </lineage>
</organism>
<name>A0AAW2R2P3_SESRA</name>
<protein>
    <submittedName>
        <fullName evidence="2">Uncharacterized protein</fullName>
    </submittedName>
</protein>
<reference evidence="2" key="1">
    <citation type="submission" date="2020-06" db="EMBL/GenBank/DDBJ databases">
        <authorList>
            <person name="Li T."/>
            <person name="Hu X."/>
            <person name="Zhang T."/>
            <person name="Song X."/>
            <person name="Zhang H."/>
            <person name="Dai N."/>
            <person name="Sheng W."/>
            <person name="Hou X."/>
            <person name="Wei L."/>
        </authorList>
    </citation>
    <scope>NUCLEOTIDE SEQUENCE</scope>
    <source>
        <strain evidence="2">G02</strain>
        <tissue evidence="2">Leaf</tissue>
    </source>
</reference>
<comment type="caution">
    <text evidence="2">The sequence shown here is derived from an EMBL/GenBank/DDBJ whole genome shotgun (WGS) entry which is preliminary data.</text>
</comment>
<proteinExistence type="predicted"/>
<gene>
    <name evidence="2" type="ORF">Sradi_3307300</name>
</gene>